<comment type="caution">
    <text evidence="1">The sequence shown here is derived from an EMBL/GenBank/DDBJ whole genome shotgun (WGS) entry which is preliminary data.</text>
</comment>
<keyword evidence="2" id="KW-1185">Reference proteome</keyword>
<dbReference type="Proteomes" id="UP001500902">
    <property type="component" value="Unassembled WGS sequence"/>
</dbReference>
<reference evidence="2" key="1">
    <citation type="journal article" date="2019" name="Int. J. Syst. Evol. Microbiol.">
        <title>The Global Catalogue of Microorganisms (GCM) 10K type strain sequencing project: providing services to taxonomists for standard genome sequencing and annotation.</title>
        <authorList>
            <consortium name="The Broad Institute Genomics Platform"/>
            <consortium name="The Broad Institute Genome Sequencing Center for Infectious Disease"/>
            <person name="Wu L."/>
            <person name="Ma J."/>
        </authorList>
    </citation>
    <scope>NUCLEOTIDE SEQUENCE [LARGE SCALE GENOMIC DNA]</scope>
    <source>
        <strain evidence="2">JCM 16904</strain>
    </source>
</reference>
<evidence type="ECO:0000313" key="1">
    <source>
        <dbReference type="EMBL" id="GAA3644316.1"/>
    </source>
</evidence>
<dbReference type="EMBL" id="BAAAZP010000005">
    <property type="protein sequence ID" value="GAA3644316.1"/>
    <property type="molecule type" value="Genomic_DNA"/>
</dbReference>
<name>A0ABP7AZE3_9ACTN</name>
<protein>
    <submittedName>
        <fullName evidence="1">Uncharacterized protein</fullName>
    </submittedName>
</protein>
<sequence>MADTSIRRSLVVSGEFRVWVSSRTDLVTGLSGVWFGVGPMVDAWVHTNLSELATFFTAWHALLYSG</sequence>
<proteinExistence type="predicted"/>
<gene>
    <name evidence="1" type="ORF">GCM10022224_003550</name>
</gene>
<evidence type="ECO:0000313" key="2">
    <source>
        <dbReference type="Proteomes" id="UP001500902"/>
    </source>
</evidence>
<dbReference type="RefSeq" id="WP_344872205.1">
    <property type="nucleotide sequence ID" value="NZ_BAAAZP010000005.1"/>
</dbReference>
<accession>A0ABP7AZE3</accession>
<organism evidence="1 2">
    <name type="scientific">Nonomuraea antimicrobica</name>
    <dbReference type="NCBI Taxonomy" id="561173"/>
    <lineage>
        <taxon>Bacteria</taxon>
        <taxon>Bacillati</taxon>
        <taxon>Actinomycetota</taxon>
        <taxon>Actinomycetes</taxon>
        <taxon>Streptosporangiales</taxon>
        <taxon>Streptosporangiaceae</taxon>
        <taxon>Nonomuraea</taxon>
    </lineage>
</organism>